<dbReference type="NCBIfam" id="TIGR01509">
    <property type="entry name" value="HAD-SF-IA-v3"/>
    <property type="match status" value="1"/>
</dbReference>
<gene>
    <name evidence="1" type="ORF">EVOR1521_LOCUS21466</name>
</gene>
<dbReference type="PRINTS" id="PR00413">
    <property type="entry name" value="HADHALOGNASE"/>
</dbReference>
<dbReference type="Pfam" id="PF00702">
    <property type="entry name" value="Hydrolase"/>
    <property type="match status" value="1"/>
</dbReference>
<dbReference type="EMBL" id="CAUJNA010003266">
    <property type="protein sequence ID" value="CAJ1397454.1"/>
    <property type="molecule type" value="Genomic_DNA"/>
</dbReference>
<dbReference type="InterPro" id="IPR036412">
    <property type="entry name" value="HAD-like_sf"/>
</dbReference>
<dbReference type="Proteomes" id="UP001178507">
    <property type="component" value="Unassembled WGS sequence"/>
</dbReference>
<dbReference type="PANTHER" id="PTHR43481:SF4">
    <property type="entry name" value="GLYCEROL-1-PHOSPHATE PHOSPHOHYDROLASE 1-RELATED"/>
    <property type="match status" value="1"/>
</dbReference>
<dbReference type="InterPro" id="IPR006439">
    <property type="entry name" value="HAD-SF_hydro_IA"/>
</dbReference>
<keyword evidence="2" id="KW-1185">Reference proteome</keyword>
<reference evidence="1" key="1">
    <citation type="submission" date="2023-08" db="EMBL/GenBank/DDBJ databases">
        <authorList>
            <person name="Chen Y."/>
            <person name="Shah S."/>
            <person name="Dougan E. K."/>
            <person name="Thang M."/>
            <person name="Chan C."/>
        </authorList>
    </citation>
    <scope>NUCLEOTIDE SEQUENCE</scope>
</reference>
<organism evidence="1 2">
    <name type="scientific">Effrenium voratum</name>
    <dbReference type="NCBI Taxonomy" id="2562239"/>
    <lineage>
        <taxon>Eukaryota</taxon>
        <taxon>Sar</taxon>
        <taxon>Alveolata</taxon>
        <taxon>Dinophyceae</taxon>
        <taxon>Suessiales</taxon>
        <taxon>Symbiodiniaceae</taxon>
        <taxon>Effrenium</taxon>
    </lineage>
</organism>
<dbReference type="InterPro" id="IPR023214">
    <property type="entry name" value="HAD_sf"/>
</dbReference>
<dbReference type="GO" id="GO:0050308">
    <property type="term" value="F:sugar-phosphatase activity"/>
    <property type="evidence" value="ECO:0007669"/>
    <property type="project" value="TreeGrafter"/>
</dbReference>
<dbReference type="InterPro" id="IPR051806">
    <property type="entry name" value="HAD-like_SPP"/>
</dbReference>
<dbReference type="SFLD" id="SFLDS00003">
    <property type="entry name" value="Haloacid_Dehalogenase"/>
    <property type="match status" value="1"/>
</dbReference>
<dbReference type="SFLD" id="SFLDG01129">
    <property type="entry name" value="C1.5:_HAD__Beta-PGM__Phosphata"/>
    <property type="match status" value="1"/>
</dbReference>
<dbReference type="Gene3D" id="3.40.50.1000">
    <property type="entry name" value="HAD superfamily/HAD-like"/>
    <property type="match status" value="1"/>
</dbReference>
<dbReference type="InterPro" id="IPR023198">
    <property type="entry name" value="PGP-like_dom2"/>
</dbReference>
<dbReference type="AlphaFoldDB" id="A0AA36J1M9"/>
<accession>A0AA36J1M9</accession>
<evidence type="ECO:0000313" key="2">
    <source>
        <dbReference type="Proteomes" id="UP001178507"/>
    </source>
</evidence>
<name>A0AA36J1M9_9DINO</name>
<sequence>MVTVGPHCLDDSEVRGVVFDVDGTLLDTMPLFYPSWPKTGDQPRFGLRVSEEDFYRLAGVPLPDIVHSLHVEQKGCAPSPEFVKDFVAEKVRVHKELEAVKGPPPPIAGVVALAKEYKSRGVPVAIATSGIKDIVLEHLHAVGLQDLVPRELMVFSSDVAKGKPDPAIYLEAARRLGVEPRFCRAYEDGESGLQSACLAGMETIDVTFMQDYPAPEALRKAKMEQISRREWLPA</sequence>
<dbReference type="CDD" id="cd07505">
    <property type="entry name" value="HAD_BPGM-like"/>
    <property type="match status" value="1"/>
</dbReference>
<evidence type="ECO:0000313" key="1">
    <source>
        <dbReference type="EMBL" id="CAJ1397454.1"/>
    </source>
</evidence>
<proteinExistence type="predicted"/>
<dbReference type="Gene3D" id="1.10.150.240">
    <property type="entry name" value="Putative phosphatase, domain 2"/>
    <property type="match status" value="1"/>
</dbReference>
<dbReference type="SUPFAM" id="SSF56784">
    <property type="entry name" value="HAD-like"/>
    <property type="match status" value="1"/>
</dbReference>
<comment type="caution">
    <text evidence="1">The sequence shown here is derived from an EMBL/GenBank/DDBJ whole genome shotgun (WGS) entry which is preliminary data.</text>
</comment>
<dbReference type="PANTHER" id="PTHR43481">
    <property type="entry name" value="FRUCTOSE-1-PHOSPHATE PHOSPHATASE"/>
    <property type="match status" value="1"/>
</dbReference>
<protein>
    <submittedName>
        <fullName evidence="1">Uncharacterized protein</fullName>
    </submittedName>
</protein>